<feature type="non-terminal residue" evidence="1">
    <location>
        <position position="1"/>
    </location>
</feature>
<dbReference type="PANTHER" id="PTHR45786:SF74">
    <property type="entry name" value="ATP-DEPENDENT DNA HELICASE"/>
    <property type="match status" value="1"/>
</dbReference>
<organism evidence="1 2">
    <name type="scientific">Phytophthora aleatoria</name>
    <dbReference type="NCBI Taxonomy" id="2496075"/>
    <lineage>
        <taxon>Eukaryota</taxon>
        <taxon>Sar</taxon>
        <taxon>Stramenopiles</taxon>
        <taxon>Oomycota</taxon>
        <taxon>Peronosporomycetes</taxon>
        <taxon>Peronosporales</taxon>
        <taxon>Peronosporaceae</taxon>
        <taxon>Phytophthora</taxon>
    </lineage>
</organism>
<reference evidence="1" key="1">
    <citation type="submission" date="2021-01" db="EMBL/GenBank/DDBJ databases">
        <title>Phytophthora aleatoria, a newly-described species from Pinus radiata is distinct from Phytophthora cactorum isolates based on comparative genomics.</title>
        <authorList>
            <person name="Mcdougal R."/>
            <person name="Panda P."/>
            <person name="Williams N."/>
            <person name="Studholme D.J."/>
        </authorList>
    </citation>
    <scope>NUCLEOTIDE SEQUENCE</scope>
    <source>
        <strain evidence="1">NZFS 4037</strain>
    </source>
</reference>
<dbReference type="PANTHER" id="PTHR45786">
    <property type="entry name" value="DNA BINDING PROTEIN-LIKE"/>
    <property type="match status" value="1"/>
</dbReference>
<name>A0A8J5J4J6_9STRA</name>
<evidence type="ECO:0000313" key="1">
    <source>
        <dbReference type="EMBL" id="KAG6962268.1"/>
    </source>
</evidence>
<accession>A0A8J5J4J6</accession>
<sequence>CQSYVYDGSTGQEVALRGLAISSGLNLTTLGELQTILHDVNPLAAVYQRGREHANDSQEVCLVLLDNPRVDPRRNNRPTAEEVAAIMIDDGPTASHRDAALRYGRGGFRRIFETHSLYDPLQYPLIYLRGEVGWSIHTHGTWKEFGETTTPRSASGNTRHTDCT</sequence>
<evidence type="ECO:0000313" key="2">
    <source>
        <dbReference type="Proteomes" id="UP000709295"/>
    </source>
</evidence>
<dbReference type="Proteomes" id="UP000709295">
    <property type="component" value="Unassembled WGS sequence"/>
</dbReference>
<comment type="caution">
    <text evidence="1">The sequence shown here is derived from an EMBL/GenBank/DDBJ whole genome shotgun (WGS) entry which is preliminary data.</text>
</comment>
<gene>
    <name evidence="1" type="ORF">JG688_00008681</name>
</gene>
<dbReference type="AlphaFoldDB" id="A0A8J5J4J6"/>
<protein>
    <recommendedName>
        <fullName evidence="3">Helitron helicase-like domain-containing protein</fullName>
    </recommendedName>
</protein>
<proteinExistence type="predicted"/>
<evidence type="ECO:0008006" key="3">
    <source>
        <dbReference type="Google" id="ProtNLM"/>
    </source>
</evidence>
<dbReference type="EMBL" id="JAENGY010000468">
    <property type="protein sequence ID" value="KAG6962268.1"/>
    <property type="molecule type" value="Genomic_DNA"/>
</dbReference>
<keyword evidence="2" id="KW-1185">Reference proteome</keyword>